<name>A0A255GNA8_9ACTN</name>
<dbReference type="SUPFAM" id="SSF52777">
    <property type="entry name" value="CoA-dependent acyltransferases"/>
    <property type="match status" value="1"/>
</dbReference>
<organism evidence="17 18">
    <name type="scientific">Enemella evansiae</name>
    <dbReference type="NCBI Taxonomy" id="2016499"/>
    <lineage>
        <taxon>Bacteria</taxon>
        <taxon>Bacillati</taxon>
        <taxon>Actinomycetota</taxon>
        <taxon>Actinomycetes</taxon>
        <taxon>Propionibacteriales</taxon>
        <taxon>Propionibacteriaceae</taxon>
        <taxon>Enemella</taxon>
    </lineage>
</organism>
<evidence type="ECO:0000256" key="14">
    <source>
        <dbReference type="SAM" id="MobiDB-lite"/>
    </source>
</evidence>
<evidence type="ECO:0000256" key="13">
    <source>
        <dbReference type="RuleBase" id="RU361241"/>
    </source>
</evidence>
<keyword evidence="11 13" id="KW-0012">Acyltransferase</keyword>
<keyword evidence="10 13" id="KW-0443">Lipid metabolism</keyword>
<evidence type="ECO:0000256" key="1">
    <source>
        <dbReference type="ARBA" id="ARBA00002344"/>
    </source>
</evidence>
<dbReference type="EC" id="2.3.1.20" evidence="6 13"/>
<dbReference type="Pfam" id="PF03007">
    <property type="entry name" value="WS_DGAT_cat"/>
    <property type="match status" value="1"/>
</dbReference>
<dbReference type="GO" id="GO:0003677">
    <property type="term" value="F:DNA binding"/>
    <property type="evidence" value="ECO:0007669"/>
    <property type="project" value="InterPro"/>
</dbReference>
<dbReference type="Pfam" id="PF06974">
    <property type="entry name" value="WS_DGAT_C"/>
    <property type="match status" value="1"/>
</dbReference>
<evidence type="ECO:0000259" key="15">
    <source>
        <dbReference type="Pfam" id="PF03007"/>
    </source>
</evidence>
<dbReference type="GO" id="GO:0051701">
    <property type="term" value="P:biological process involved in interaction with host"/>
    <property type="evidence" value="ECO:0007669"/>
    <property type="project" value="TreeGrafter"/>
</dbReference>
<evidence type="ECO:0000256" key="2">
    <source>
        <dbReference type="ARBA" id="ARBA00004771"/>
    </source>
</evidence>
<dbReference type="GO" id="GO:0071731">
    <property type="term" value="P:response to nitric oxide"/>
    <property type="evidence" value="ECO:0007669"/>
    <property type="project" value="TreeGrafter"/>
</dbReference>
<comment type="pathway">
    <text evidence="2 13">Glycerolipid metabolism; triacylglycerol biosynthesis.</text>
</comment>
<feature type="compositionally biased region" description="Low complexity" evidence="14">
    <location>
        <begin position="525"/>
        <end position="564"/>
    </location>
</feature>
<dbReference type="EMBL" id="NMVO01000012">
    <property type="protein sequence ID" value="OYO14484.1"/>
    <property type="molecule type" value="Genomic_DNA"/>
</dbReference>
<feature type="domain" description="O-acyltransferase WSD1-like N-terminal" evidence="15">
    <location>
        <begin position="8"/>
        <end position="279"/>
    </location>
</feature>
<dbReference type="InterPro" id="IPR004255">
    <property type="entry name" value="O-acyltransferase_WSD1_N"/>
</dbReference>
<dbReference type="OrthoDB" id="9810950at2"/>
<dbReference type="GO" id="GO:0005886">
    <property type="term" value="C:plasma membrane"/>
    <property type="evidence" value="ECO:0007669"/>
    <property type="project" value="TreeGrafter"/>
</dbReference>
<dbReference type="UniPathway" id="UPA00282"/>
<dbReference type="InterPro" id="IPR009970">
    <property type="entry name" value="HC2"/>
</dbReference>
<feature type="compositionally biased region" description="Basic residues" evidence="14">
    <location>
        <begin position="565"/>
        <end position="585"/>
    </location>
</feature>
<dbReference type="InterPro" id="IPR045034">
    <property type="entry name" value="O-acyltransferase_WSD1-like"/>
</dbReference>
<keyword evidence="18" id="KW-1185">Reference proteome</keyword>
<feature type="region of interest" description="Disordered" evidence="14">
    <location>
        <begin position="473"/>
        <end position="585"/>
    </location>
</feature>
<dbReference type="NCBIfam" id="TIGR02946">
    <property type="entry name" value="acyl_WS_DGAT"/>
    <property type="match status" value="1"/>
</dbReference>
<accession>A0A255GNA8</accession>
<dbReference type="RefSeq" id="WP_094405272.1">
    <property type="nucleotide sequence ID" value="NZ_NMVN01000016.1"/>
</dbReference>
<dbReference type="PANTHER" id="PTHR31650">
    <property type="entry name" value="O-ACYLTRANSFERASE (WSD1-LIKE) FAMILY PROTEIN"/>
    <property type="match status" value="1"/>
</dbReference>
<evidence type="ECO:0000256" key="8">
    <source>
        <dbReference type="ARBA" id="ARBA00022679"/>
    </source>
</evidence>
<comment type="similarity">
    <text evidence="4">Belongs to the histone H1/H5 family. HCT subfamily.</text>
</comment>
<evidence type="ECO:0000256" key="7">
    <source>
        <dbReference type="ARBA" id="ARBA00022516"/>
    </source>
</evidence>
<dbReference type="PANTHER" id="PTHR31650:SF1">
    <property type="entry name" value="WAX ESTER SYNTHASE_DIACYLGLYCEROL ACYLTRANSFERASE 4-RELATED"/>
    <property type="match status" value="1"/>
</dbReference>
<comment type="function">
    <text evidence="1">Might have a role in establishing the nucleoid structure of elementary bodies.</text>
</comment>
<dbReference type="GO" id="GO:0030261">
    <property type="term" value="P:chromosome condensation"/>
    <property type="evidence" value="ECO:0007669"/>
    <property type="project" value="InterPro"/>
</dbReference>
<evidence type="ECO:0000256" key="4">
    <source>
        <dbReference type="ARBA" id="ARBA00008424"/>
    </source>
</evidence>
<keyword evidence="9 13" id="KW-0319">Glycerol metabolism</keyword>
<reference evidence="17 18" key="1">
    <citation type="submission" date="2017-07" db="EMBL/GenBank/DDBJ databases">
        <title>Draft whole genome sequences of clinical Proprionibacteriaceae strains.</title>
        <authorList>
            <person name="Bernier A.-M."/>
            <person name="Bernard K."/>
            <person name="Domingo M.-C."/>
        </authorList>
    </citation>
    <scope>NUCLEOTIDE SEQUENCE [LARGE SCALE GENOMIC DNA]</scope>
    <source>
        <strain evidence="17 18">NML 030167</strain>
    </source>
</reference>
<sequence>MPQRLTAREVSMLAVDTQHTPAHVGTVDLFTASDDFDYEALVALISQRLDFVPRYRMRVLPVPGALAAPVWVDDQDFDLTFHVRRSALPRPGTMRQLQEFVGRVMGRRLDRTRPLWEVYLVEGLADNRFALVTKTHQCLVDGVDAVDIGQVLLDDTPDEGSEAVIGASTWEPAPEPRPVDLVVDAVREGLGDTGSLIDSTRRGITHLLGTALAVGEAVGGVGGAVSDLAGSALRGGGARAASPLAGFPSEQRRIAQATMSLAELKKLRMNGRYTVNDVVLAIITGGLRDWLATRGETVRRGELLAMVPMSVIEEDGEPTSLGSYVAPHLIQLPIGESNALMRLDQVSFGTRAHTDTGRAVGARTISDIAGFAPTTLHALGVRVGESLSRRPHDLLITNVPGPQHPLYAGGAPMVASFPVLPLAPGHLLSIGVTSYDGQVFFGLTGDRDAMSDLDVLAQCLYDARDELAETITQAEQARQPTRAAKKPAPKKTATKKTAPKKTVTKKAATKKAASGRLAVKKAPAKKTTAAQQAPAAKKTATKTATTRKTAAKKTPATKTPATKKTAAKKTTARKTAAKKSTGGRR</sequence>
<dbReference type="GO" id="GO:0019432">
    <property type="term" value="P:triglyceride biosynthetic process"/>
    <property type="evidence" value="ECO:0007669"/>
    <property type="project" value="UniProtKB-UniPathway"/>
</dbReference>
<evidence type="ECO:0000256" key="11">
    <source>
        <dbReference type="ARBA" id="ARBA00023315"/>
    </source>
</evidence>
<evidence type="ECO:0000313" key="17">
    <source>
        <dbReference type="EMBL" id="OYO14484.1"/>
    </source>
</evidence>
<dbReference type="Pfam" id="PF07382">
    <property type="entry name" value="HC2"/>
    <property type="match status" value="1"/>
</dbReference>
<comment type="pathway">
    <text evidence="3">Lipid metabolism.</text>
</comment>
<keyword evidence="8 13" id="KW-0808">Transferase</keyword>
<dbReference type="GO" id="GO:0004144">
    <property type="term" value="F:diacylglycerol O-acyltransferase activity"/>
    <property type="evidence" value="ECO:0007669"/>
    <property type="project" value="UniProtKB-EC"/>
</dbReference>
<gene>
    <name evidence="17" type="ORF">CGZ94_07765</name>
</gene>
<evidence type="ECO:0000256" key="3">
    <source>
        <dbReference type="ARBA" id="ARBA00005189"/>
    </source>
</evidence>
<evidence type="ECO:0000256" key="9">
    <source>
        <dbReference type="ARBA" id="ARBA00022798"/>
    </source>
</evidence>
<dbReference type="AlphaFoldDB" id="A0A255GNA8"/>
<dbReference type="Proteomes" id="UP000215896">
    <property type="component" value="Unassembled WGS sequence"/>
</dbReference>
<dbReference type="GO" id="GO:0001666">
    <property type="term" value="P:response to hypoxia"/>
    <property type="evidence" value="ECO:0007669"/>
    <property type="project" value="TreeGrafter"/>
</dbReference>
<comment type="catalytic activity">
    <reaction evidence="12 13">
        <text>an acyl-CoA + a 1,2-diacyl-sn-glycerol = a triacyl-sn-glycerol + CoA</text>
        <dbReference type="Rhea" id="RHEA:10868"/>
        <dbReference type="ChEBI" id="CHEBI:17815"/>
        <dbReference type="ChEBI" id="CHEBI:57287"/>
        <dbReference type="ChEBI" id="CHEBI:58342"/>
        <dbReference type="ChEBI" id="CHEBI:64615"/>
        <dbReference type="EC" id="2.3.1.20"/>
    </reaction>
</comment>
<evidence type="ECO:0000256" key="5">
    <source>
        <dbReference type="ARBA" id="ARBA00009587"/>
    </source>
</evidence>
<keyword evidence="7 13" id="KW-0444">Lipid biosynthesis</keyword>
<dbReference type="GO" id="GO:0006071">
    <property type="term" value="P:glycerol metabolic process"/>
    <property type="evidence" value="ECO:0007669"/>
    <property type="project" value="UniProtKB-KW"/>
</dbReference>
<evidence type="ECO:0000313" key="18">
    <source>
        <dbReference type="Proteomes" id="UP000215896"/>
    </source>
</evidence>
<evidence type="ECO:0000256" key="6">
    <source>
        <dbReference type="ARBA" id="ARBA00013244"/>
    </source>
</evidence>
<dbReference type="InterPro" id="IPR009721">
    <property type="entry name" value="O-acyltransferase_WSD1_C"/>
</dbReference>
<evidence type="ECO:0000256" key="12">
    <source>
        <dbReference type="ARBA" id="ARBA00048109"/>
    </source>
</evidence>
<feature type="compositionally biased region" description="Basic residues" evidence="14">
    <location>
        <begin position="483"/>
        <end position="509"/>
    </location>
</feature>
<comment type="similarity">
    <text evidence="5 13">Belongs to the long-chain O-acyltransferase family.</text>
</comment>
<protein>
    <recommendedName>
        <fullName evidence="6 13">Diacylglycerol O-acyltransferase</fullName>
        <ecNumber evidence="6 13">2.3.1.20</ecNumber>
    </recommendedName>
</protein>
<dbReference type="GO" id="GO:0030527">
    <property type="term" value="F:structural constituent of chromatin"/>
    <property type="evidence" value="ECO:0007669"/>
    <property type="project" value="InterPro"/>
</dbReference>
<feature type="domain" description="O-acyltransferase WSD1 C-terminal" evidence="16">
    <location>
        <begin position="324"/>
        <end position="467"/>
    </location>
</feature>
<proteinExistence type="inferred from homology"/>
<evidence type="ECO:0000256" key="10">
    <source>
        <dbReference type="ARBA" id="ARBA00023098"/>
    </source>
</evidence>
<comment type="caution">
    <text evidence="17">The sequence shown here is derived from an EMBL/GenBank/DDBJ whole genome shotgun (WGS) entry which is preliminary data.</text>
</comment>
<dbReference type="InterPro" id="IPR014292">
    <property type="entry name" value="Acyl_transf_WS/DGAT"/>
</dbReference>
<evidence type="ECO:0000259" key="16">
    <source>
        <dbReference type="Pfam" id="PF06974"/>
    </source>
</evidence>